<sequence length="211" mass="24651">MKLYIYTHCPFCIKTRMIFGLKNIAVNLIVLMNNDEITPKKMINKKMVPILMREDNKYMAESLDIIKYVDTLNQTPVLIGKTNPAVHYWLNHVNKYIYYLLIPHIAVAPFIELSTPEARSYFKIKKEKSYGNFENLTKDFSKLINNINNDLQQLAILINKPDSVNGQLSLDDFHLFPLLYLLSLVKQVKYPIQVAHYRDNISKKSKIPLIF</sequence>
<protein>
    <submittedName>
        <fullName evidence="2">Glutaredoxin 2</fullName>
    </submittedName>
</protein>
<evidence type="ECO:0000313" key="3">
    <source>
        <dbReference type="Proteomes" id="UP000294338"/>
    </source>
</evidence>
<dbReference type="SFLD" id="SFLDS00019">
    <property type="entry name" value="Glutathione_Transferase_(cytos"/>
    <property type="match status" value="1"/>
</dbReference>
<dbReference type="SUPFAM" id="SSF52833">
    <property type="entry name" value="Thioredoxin-like"/>
    <property type="match status" value="1"/>
</dbReference>
<dbReference type="InterPro" id="IPR011901">
    <property type="entry name" value="Grx2"/>
</dbReference>
<dbReference type="NCBIfam" id="NF007702">
    <property type="entry name" value="PRK10387.1"/>
    <property type="match status" value="1"/>
</dbReference>
<dbReference type="GO" id="GO:0005829">
    <property type="term" value="C:cytosol"/>
    <property type="evidence" value="ECO:0007669"/>
    <property type="project" value="InterPro"/>
</dbReference>
<dbReference type="InterPro" id="IPR004045">
    <property type="entry name" value="Glutathione_S-Trfase_N"/>
</dbReference>
<dbReference type="InterPro" id="IPR036249">
    <property type="entry name" value="Thioredoxin-like_sf"/>
</dbReference>
<gene>
    <name evidence="2" type="primary">grxB</name>
    <name evidence="2" type="ORF">ERCISPPS3390_219</name>
</gene>
<dbReference type="NCBIfam" id="TIGR02182">
    <property type="entry name" value="GRXB"/>
    <property type="match status" value="1"/>
</dbReference>
<dbReference type="Proteomes" id="UP000294338">
    <property type="component" value="Chromosome 1"/>
</dbReference>
<dbReference type="RefSeq" id="WP_197095020.1">
    <property type="nucleotide sequence ID" value="NZ_LR217705.1"/>
</dbReference>
<feature type="domain" description="GST N-terminal" evidence="1">
    <location>
        <begin position="1"/>
        <end position="77"/>
    </location>
</feature>
<dbReference type="SUPFAM" id="SSF47616">
    <property type="entry name" value="GST C-terminal domain-like"/>
    <property type="match status" value="1"/>
</dbReference>
<evidence type="ECO:0000313" key="2">
    <source>
        <dbReference type="EMBL" id="VFP80355.1"/>
    </source>
</evidence>
<dbReference type="Pfam" id="PF04399">
    <property type="entry name" value="Glutaredoxin2_C"/>
    <property type="match status" value="1"/>
</dbReference>
<dbReference type="AlphaFoldDB" id="A0A451D3W8"/>
<dbReference type="Pfam" id="PF13417">
    <property type="entry name" value="GST_N_3"/>
    <property type="match status" value="1"/>
</dbReference>
<dbReference type="InterPro" id="IPR040079">
    <property type="entry name" value="Glutathione_S-Trfase"/>
</dbReference>
<dbReference type="PROSITE" id="PS50404">
    <property type="entry name" value="GST_NTER"/>
    <property type="match status" value="1"/>
</dbReference>
<dbReference type="InterPro" id="IPR007494">
    <property type="entry name" value="Glutaredoxin2_C"/>
</dbReference>
<dbReference type="Gene3D" id="3.40.30.10">
    <property type="entry name" value="Glutaredoxin"/>
    <property type="match status" value="1"/>
</dbReference>
<dbReference type="InterPro" id="IPR036282">
    <property type="entry name" value="Glutathione-S-Trfase_C_sf"/>
</dbReference>
<proteinExistence type="predicted"/>
<dbReference type="SFLD" id="SFLDG01183">
    <property type="entry name" value="Grx2-like"/>
    <property type="match status" value="1"/>
</dbReference>
<dbReference type="SFLD" id="SFLDG01204">
    <property type="entry name" value="Grx2-like.1"/>
    <property type="match status" value="1"/>
</dbReference>
<organism evidence="2 3">
    <name type="scientific">Candidatus Erwinia haradaeae</name>
    <dbReference type="NCBI Taxonomy" id="1922217"/>
    <lineage>
        <taxon>Bacteria</taxon>
        <taxon>Pseudomonadati</taxon>
        <taxon>Pseudomonadota</taxon>
        <taxon>Gammaproteobacteria</taxon>
        <taxon>Enterobacterales</taxon>
        <taxon>Erwiniaceae</taxon>
        <taxon>Erwinia</taxon>
    </lineage>
</organism>
<dbReference type="EMBL" id="LR217705">
    <property type="protein sequence ID" value="VFP80355.1"/>
    <property type="molecule type" value="Genomic_DNA"/>
</dbReference>
<dbReference type="Gene3D" id="1.20.1050.10">
    <property type="match status" value="1"/>
</dbReference>
<accession>A0A451D3W8</accession>
<name>A0A451D3W8_9GAMM</name>
<evidence type="ECO:0000259" key="1">
    <source>
        <dbReference type="PROSITE" id="PS50404"/>
    </source>
</evidence>
<reference evidence="2 3" key="1">
    <citation type="submission" date="2019-02" db="EMBL/GenBank/DDBJ databases">
        <authorList>
            <person name="Manzano-Marin A."/>
            <person name="Manzano-Marin A."/>
        </authorList>
    </citation>
    <scope>NUCLEOTIDE SEQUENCE [LARGE SCALE GENOMIC DNA]</scope>
    <source>
        <strain evidence="2 3">ErCisplendens/pseudotsugae</strain>
    </source>
</reference>